<comment type="similarity">
    <text evidence="3 7">Belongs to the flagella basal body rod proteins family.</text>
</comment>
<dbReference type="EMBL" id="BAAALG010000007">
    <property type="protein sequence ID" value="GAA1101080.1"/>
    <property type="molecule type" value="Genomic_DNA"/>
</dbReference>
<dbReference type="SUPFAM" id="SSF64518">
    <property type="entry name" value="Phase 1 flagellin"/>
    <property type="match status" value="1"/>
</dbReference>
<dbReference type="RefSeq" id="WP_343993731.1">
    <property type="nucleotide sequence ID" value="NZ_BAAALG010000007.1"/>
</dbReference>
<gene>
    <name evidence="7 11" type="primary">flgK</name>
    <name evidence="11" type="ORF">GCM10009668_19070</name>
</gene>
<keyword evidence="11" id="KW-0966">Cell projection</keyword>
<evidence type="ECO:0000256" key="1">
    <source>
        <dbReference type="ARBA" id="ARBA00004365"/>
    </source>
</evidence>
<evidence type="ECO:0000256" key="5">
    <source>
        <dbReference type="ARBA" id="ARBA00022525"/>
    </source>
</evidence>
<dbReference type="InterPro" id="IPR053927">
    <property type="entry name" value="FlgK_helical"/>
</dbReference>
<keyword evidence="6 7" id="KW-0975">Bacterial flagellum</keyword>
<evidence type="ECO:0000256" key="7">
    <source>
        <dbReference type="RuleBase" id="RU362065"/>
    </source>
</evidence>
<dbReference type="Pfam" id="PF00460">
    <property type="entry name" value="Flg_bb_rod"/>
    <property type="match status" value="1"/>
</dbReference>
<dbReference type="PANTHER" id="PTHR30033">
    <property type="entry name" value="FLAGELLAR HOOK-ASSOCIATED PROTEIN 1"/>
    <property type="match status" value="1"/>
</dbReference>
<comment type="subcellular location">
    <subcellularLocation>
        <location evidence="1 7">Bacterial flagellum</location>
    </subcellularLocation>
    <subcellularLocation>
        <location evidence="2 7">Secreted</location>
    </subcellularLocation>
</comment>
<name>A0ABN1TU43_9ACTN</name>
<protein>
    <recommendedName>
        <fullName evidence="4 7">Flagellar hook-associated protein 1</fullName>
        <shortName evidence="7">HAP1</shortName>
    </recommendedName>
</protein>
<evidence type="ECO:0000313" key="11">
    <source>
        <dbReference type="EMBL" id="GAA1101080.1"/>
    </source>
</evidence>
<reference evidence="11 12" key="1">
    <citation type="journal article" date="2019" name="Int. J. Syst. Evol. Microbiol.">
        <title>The Global Catalogue of Microorganisms (GCM) 10K type strain sequencing project: providing services to taxonomists for standard genome sequencing and annotation.</title>
        <authorList>
            <consortium name="The Broad Institute Genomics Platform"/>
            <consortium name="The Broad Institute Genome Sequencing Center for Infectious Disease"/>
            <person name="Wu L."/>
            <person name="Ma J."/>
        </authorList>
    </citation>
    <scope>NUCLEOTIDE SEQUENCE [LARGE SCALE GENOMIC DNA]</scope>
    <source>
        <strain evidence="11 12">JCM 13008</strain>
    </source>
</reference>
<feature type="domain" description="Flagellar basal-body/hook protein C-terminal" evidence="9">
    <location>
        <begin position="420"/>
        <end position="457"/>
    </location>
</feature>
<dbReference type="NCBIfam" id="TIGR02492">
    <property type="entry name" value="flgK_ends"/>
    <property type="match status" value="1"/>
</dbReference>
<dbReference type="InterPro" id="IPR001444">
    <property type="entry name" value="Flag_bb_rod_N"/>
</dbReference>
<dbReference type="InterPro" id="IPR002371">
    <property type="entry name" value="FlgK"/>
</dbReference>
<dbReference type="PANTHER" id="PTHR30033:SF1">
    <property type="entry name" value="FLAGELLAR HOOK-ASSOCIATED PROTEIN 1"/>
    <property type="match status" value="1"/>
</dbReference>
<comment type="caution">
    <text evidence="11">The sequence shown here is derived from an EMBL/GenBank/DDBJ whole genome shotgun (WGS) entry which is preliminary data.</text>
</comment>
<evidence type="ECO:0000256" key="6">
    <source>
        <dbReference type="ARBA" id="ARBA00023143"/>
    </source>
</evidence>
<feature type="domain" description="Flagellar hook-associated protein FlgK helical" evidence="10">
    <location>
        <begin position="100"/>
        <end position="335"/>
    </location>
</feature>
<feature type="domain" description="Flagellar basal body rod protein N-terminal" evidence="8">
    <location>
        <begin position="10"/>
        <end position="37"/>
    </location>
</feature>
<organism evidence="11 12">
    <name type="scientific">Nocardioides dubius</name>
    <dbReference type="NCBI Taxonomy" id="317019"/>
    <lineage>
        <taxon>Bacteria</taxon>
        <taxon>Bacillati</taxon>
        <taxon>Actinomycetota</taxon>
        <taxon>Actinomycetes</taxon>
        <taxon>Propionibacteriales</taxon>
        <taxon>Nocardioidaceae</taxon>
        <taxon>Nocardioides</taxon>
    </lineage>
</organism>
<evidence type="ECO:0000259" key="9">
    <source>
        <dbReference type="Pfam" id="PF06429"/>
    </source>
</evidence>
<evidence type="ECO:0000313" key="12">
    <source>
        <dbReference type="Proteomes" id="UP001501581"/>
    </source>
</evidence>
<sequence length="463" mass="47397">MAGTFGSFGIAMSGLRYSQVAIDVASNNVSNVGTEGYVRRRVVGESVASDANPGLWSRGTGIGDGVQVGGVNRMVDQLLDVRARKEHGTQSALNASLEIMNRIEAGLGEPGDKGINAALADFRASWQNLSNNPGNAAAREQVLASANTLVDTVRQQGSHLSSEESAVRQRLLVDVGEVNTLAADLAATNRSIAAAKLAGVEAGTLLDQRDRLAMSLSELTGGTATIRPDGGFDFAVGGVNLVTGRDAGTLDMVTGVNPDGTGDGNPVTFQITTSAGVTPLAGVAGSIGSQADAVDRVIPNYRAGLNDVITTLANEINTRHQGGFDLAGNPGGALFSFNPADPVGSLAVAITDGSLVAASSIAGGGLDGGNADLLATTSTVETSYQRLVAVFGTEVASAKRLAGNQAVLTAQIDNTRESLSGVSIDEEMVNLMAAQRSYEAASRVITTLDSVLDTLINRTGLVR</sequence>
<keyword evidence="12" id="KW-1185">Reference proteome</keyword>
<dbReference type="PRINTS" id="PR01005">
    <property type="entry name" value="FLGHOOKAP1"/>
</dbReference>
<evidence type="ECO:0000256" key="2">
    <source>
        <dbReference type="ARBA" id="ARBA00004613"/>
    </source>
</evidence>
<evidence type="ECO:0000259" key="10">
    <source>
        <dbReference type="Pfam" id="PF22638"/>
    </source>
</evidence>
<accession>A0ABN1TU43</accession>
<evidence type="ECO:0000256" key="3">
    <source>
        <dbReference type="ARBA" id="ARBA00009677"/>
    </source>
</evidence>
<dbReference type="Pfam" id="PF22638">
    <property type="entry name" value="FlgK_D1"/>
    <property type="match status" value="1"/>
</dbReference>
<keyword evidence="11" id="KW-0969">Cilium</keyword>
<dbReference type="Pfam" id="PF06429">
    <property type="entry name" value="Flg_bbr_C"/>
    <property type="match status" value="1"/>
</dbReference>
<dbReference type="Proteomes" id="UP001501581">
    <property type="component" value="Unassembled WGS sequence"/>
</dbReference>
<evidence type="ECO:0000259" key="8">
    <source>
        <dbReference type="Pfam" id="PF00460"/>
    </source>
</evidence>
<keyword evidence="5 7" id="KW-0964">Secreted</keyword>
<dbReference type="InterPro" id="IPR010930">
    <property type="entry name" value="Flg_bb/hook_C_dom"/>
</dbReference>
<keyword evidence="11" id="KW-0282">Flagellum</keyword>
<evidence type="ECO:0000256" key="4">
    <source>
        <dbReference type="ARBA" id="ARBA00016244"/>
    </source>
</evidence>
<proteinExistence type="inferred from homology"/>